<evidence type="ECO:0000313" key="2">
    <source>
        <dbReference type="Proteomes" id="UP000219338"/>
    </source>
</evidence>
<dbReference type="Proteomes" id="UP000219338">
    <property type="component" value="Unassembled WGS sequence"/>
</dbReference>
<organism evidence="1 2">
    <name type="scientific">Armillaria ostoyae</name>
    <name type="common">Armillaria root rot fungus</name>
    <dbReference type="NCBI Taxonomy" id="47428"/>
    <lineage>
        <taxon>Eukaryota</taxon>
        <taxon>Fungi</taxon>
        <taxon>Dikarya</taxon>
        <taxon>Basidiomycota</taxon>
        <taxon>Agaricomycotina</taxon>
        <taxon>Agaricomycetes</taxon>
        <taxon>Agaricomycetidae</taxon>
        <taxon>Agaricales</taxon>
        <taxon>Marasmiineae</taxon>
        <taxon>Physalacriaceae</taxon>
        <taxon>Armillaria</taxon>
    </lineage>
</organism>
<evidence type="ECO:0000313" key="1">
    <source>
        <dbReference type="EMBL" id="SJL08857.1"/>
    </source>
</evidence>
<dbReference type="AlphaFoldDB" id="A0A284RJH1"/>
<gene>
    <name evidence="1" type="ORF">ARMOST_12228</name>
</gene>
<proteinExistence type="predicted"/>
<dbReference type="EMBL" id="FUEG01000009">
    <property type="protein sequence ID" value="SJL08857.1"/>
    <property type="molecule type" value="Genomic_DNA"/>
</dbReference>
<reference evidence="2" key="1">
    <citation type="journal article" date="2017" name="Nat. Ecol. Evol.">
        <title>Genome expansion and lineage-specific genetic innovations in the forest pathogenic fungi Armillaria.</title>
        <authorList>
            <person name="Sipos G."/>
            <person name="Prasanna A.N."/>
            <person name="Walter M.C."/>
            <person name="O'Connor E."/>
            <person name="Balint B."/>
            <person name="Krizsan K."/>
            <person name="Kiss B."/>
            <person name="Hess J."/>
            <person name="Varga T."/>
            <person name="Slot J."/>
            <person name="Riley R."/>
            <person name="Boka B."/>
            <person name="Rigling D."/>
            <person name="Barry K."/>
            <person name="Lee J."/>
            <person name="Mihaltcheva S."/>
            <person name="LaButti K."/>
            <person name="Lipzen A."/>
            <person name="Waldron R."/>
            <person name="Moloney N.M."/>
            <person name="Sperisen C."/>
            <person name="Kredics L."/>
            <person name="Vagvoelgyi C."/>
            <person name="Patrignani A."/>
            <person name="Fitzpatrick D."/>
            <person name="Nagy I."/>
            <person name="Doyle S."/>
            <person name="Anderson J.B."/>
            <person name="Grigoriev I.V."/>
            <person name="Gueldener U."/>
            <person name="Muensterkoetter M."/>
            <person name="Nagy L.G."/>
        </authorList>
    </citation>
    <scope>NUCLEOTIDE SEQUENCE [LARGE SCALE GENOMIC DNA]</scope>
    <source>
        <strain evidence="2">C18/9</strain>
    </source>
</reference>
<sequence>MANATIFPPLVEGVGSCSSARYDFMDVDLFISSSCLSPLHSATVTKTDSSVQTGEDVSSDEVSRSQDRLLFARSVLSDISFLNRILMLLVVPDGLSSRLVSRLWCAVVTQYTHHTVYFHLPTDWQWRHFDHDIVALWVAVYELAFLLFVSRWDIAHTVRKVVQTNWIYRSTCFFRHVLPNVTVLEIRGSECSPVNVLRLPYPFMVPSSVTDLTLDGCSMCMHSLEGILSPGMRLVHLSVSNVYHGFLLTPSDPTALQVQSWRELTGADTFRSRDFMIPATPTMRRLRLDLSASPTDLPMFHDSAQSSLQSFLSDELMLSQMFNTPLAVSSAEPYISSWEVLPSACRYSCLACLDIKVSAKLYPLLEQALGHVSNTLTELVLHLVDPSVDHYGTLSLRALGILSHLSVYAAPRTLGFAVSTISTWSSPNKATRTSVLVVVVVVEETDVDLLHRFLVFGAIQPMLVGSAYDGCSSFGGDLYLLLNTPIPISRMLFDIDSVKTLITDLRTDPRVQARVFPACTLFDVSIDMRFMREIMDICG</sequence>
<accession>A0A284RJH1</accession>
<keyword evidence="2" id="KW-1185">Reference proteome</keyword>
<evidence type="ECO:0008006" key="3">
    <source>
        <dbReference type="Google" id="ProtNLM"/>
    </source>
</evidence>
<name>A0A284RJH1_ARMOS</name>
<dbReference type="OrthoDB" id="10632306at2759"/>
<protein>
    <recommendedName>
        <fullName evidence="3">F-box domain-containing protein</fullName>
    </recommendedName>
</protein>
<dbReference type="STRING" id="47428.A0A284RJH1"/>